<proteinExistence type="predicted"/>
<dbReference type="AlphaFoldDB" id="A0AA92V8B6"/>
<dbReference type="EMBL" id="QRNN01000016">
    <property type="protein sequence ID" value="RHK48926.1"/>
    <property type="molecule type" value="Genomic_DNA"/>
</dbReference>
<accession>A0AA92V8B6</accession>
<sequence>MQSDSHVLKLLCQNAFLSARLYGYNGGYLITFENQPLGKFVFTNGIKRKSQQKLLTFAGKITKVLC</sequence>
<reference evidence="1 2" key="1">
    <citation type="submission" date="2018-08" db="EMBL/GenBank/DDBJ databases">
        <title>A genome reference for cultivated species of the human gut microbiota.</title>
        <authorList>
            <person name="Zou Y."/>
            <person name="Xue W."/>
            <person name="Luo G."/>
        </authorList>
    </citation>
    <scope>NUCLEOTIDE SEQUENCE [LARGE SCALE GENOMIC DNA]</scope>
    <source>
        <strain evidence="1 2">AF43-2</strain>
    </source>
</reference>
<comment type="caution">
    <text evidence="1">The sequence shown here is derived from an EMBL/GenBank/DDBJ whole genome shotgun (WGS) entry which is preliminary data.</text>
</comment>
<protein>
    <submittedName>
        <fullName evidence="1">Uncharacterized protein</fullName>
    </submittedName>
</protein>
<dbReference type="Proteomes" id="UP000284562">
    <property type="component" value="Unassembled WGS sequence"/>
</dbReference>
<evidence type="ECO:0000313" key="2">
    <source>
        <dbReference type="Proteomes" id="UP000284562"/>
    </source>
</evidence>
<gene>
    <name evidence="1" type="ORF">DW064_05915</name>
</gene>
<organism evidence="1 2">
    <name type="scientific">Segatella copri</name>
    <dbReference type="NCBI Taxonomy" id="165179"/>
    <lineage>
        <taxon>Bacteria</taxon>
        <taxon>Pseudomonadati</taxon>
        <taxon>Bacteroidota</taxon>
        <taxon>Bacteroidia</taxon>
        <taxon>Bacteroidales</taxon>
        <taxon>Prevotellaceae</taxon>
        <taxon>Segatella</taxon>
    </lineage>
</organism>
<name>A0AA92V8B6_9BACT</name>
<evidence type="ECO:0000313" key="1">
    <source>
        <dbReference type="EMBL" id="RHK48926.1"/>
    </source>
</evidence>